<dbReference type="PANTHER" id="PTHR37984:SF5">
    <property type="entry name" value="PROTEIN NYNRIN-LIKE"/>
    <property type="match status" value="1"/>
</dbReference>
<dbReference type="Gene3D" id="3.30.70.270">
    <property type="match status" value="3"/>
</dbReference>
<dbReference type="InterPro" id="IPR043502">
    <property type="entry name" value="DNA/RNA_pol_sf"/>
</dbReference>
<dbReference type="Proteomes" id="UP000801492">
    <property type="component" value="Unassembled WGS sequence"/>
</dbReference>
<name>A0A8K0C9Q8_IGNLU</name>
<dbReference type="EMBL" id="VTPC01090752">
    <property type="protein sequence ID" value="KAF2881342.1"/>
    <property type="molecule type" value="Genomic_DNA"/>
</dbReference>
<organism evidence="3 4">
    <name type="scientific">Ignelater luminosus</name>
    <name type="common">Cucubano</name>
    <name type="synonym">Pyrophorus luminosus</name>
    <dbReference type="NCBI Taxonomy" id="2038154"/>
    <lineage>
        <taxon>Eukaryota</taxon>
        <taxon>Metazoa</taxon>
        <taxon>Ecdysozoa</taxon>
        <taxon>Arthropoda</taxon>
        <taxon>Hexapoda</taxon>
        <taxon>Insecta</taxon>
        <taxon>Pterygota</taxon>
        <taxon>Neoptera</taxon>
        <taxon>Endopterygota</taxon>
        <taxon>Coleoptera</taxon>
        <taxon>Polyphaga</taxon>
        <taxon>Elateriformia</taxon>
        <taxon>Elateroidea</taxon>
        <taxon>Elateridae</taxon>
        <taxon>Agrypninae</taxon>
        <taxon>Pyrophorini</taxon>
        <taxon>Ignelater</taxon>
    </lineage>
</organism>
<evidence type="ECO:0000256" key="1">
    <source>
        <dbReference type="ARBA" id="ARBA00023268"/>
    </source>
</evidence>
<sequence length="305" mass="34826">MPTIQELKLIEHNINEITTSCNIGKLLDDYKNLFHGIWKIKTKPCELVLKKNYETAITPCRKVPYQLLPLLEDELKTMVNDGIISKITEPTEFVNPIVVVRKPMARICLDPAVLNKAIVRELQHLPKFEELTSELSGMKYFTTIEEHDKILQLVLKTASDYGIKFNNDKSKFRVTKIKYVGHTLSSNGSFPDNDKIEAITQIPELTCAKELLRFLDMVTYVSKFIPNLSNVTFNLRQLSKKRAEWTWTDQHQSEFNHPIALLSNDPVLQYYNPKLPITLSVNSSKHGLGAVIIQNEAPIAYASKS</sequence>
<proteinExistence type="predicted"/>
<keyword evidence="1" id="KW-0511">Multifunctional enzyme</keyword>
<evidence type="ECO:0000313" key="3">
    <source>
        <dbReference type="EMBL" id="KAF2881342.1"/>
    </source>
</evidence>
<gene>
    <name evidence="3" type="ORF">ILUMI_24829</name>
</gene>
<accession>A0A8K0C9Q8</accession>
<dbReference type="SUPFAM" id="SSF56672">
    <property type="entry name" value="DNA/RNA polymerases"/>
    <property type="match status" value="1"/>
</dbReference>
<keyword evidence="4" id="KW-1185">Reference proteome</keyword>
<dbReference type="Pfam" id="PF17919">
    <property type="entry name" value="RT_RNaseH_2"/>
    <property type="match status" value="1"/>
</dbReference>
<evidence type="ECO:0000259" key="2">
    <source>
        <dbReference type="Pfam" id="PF17919"/>
    </source>
</evidence>
<dbReference type="FunFam" id="3.30.70.270:FF:000063">
    <property type="entry name" value="Zinc knuckle domaincontaining protein"/>
    <property type="match status" value="1"/>
</dbReference>
<dbReference type="PANTHER" id="PTHR37984">
    <property type="entry name" value="PROTEIN CBG26694"/>
    <property type="match status" value="1"/>
</dbReference>
<dbReference type="InterPro" id="IPR043128">
    <property type="entry name" value="Rev_trsase/Diguanyl_cyclase"/>
</dbReference>
<dbReference type="OrthoDB" id="6767528at2759"/>
<dbReference type="GO" id="GO:0071897">
    <property type="term" value="P:DNA biosynthetic process"/>
    <property type="evidence" value="ECO:0007669"/>
    <property type="project" value="UniProtKB-ARBA"/>
</dbReference>
<dbReference type="Gene3D" id="3.10.10.10">
    <property type="entry name" value="HIV Type 1 Reverse Transcriptase, subunit A, domain 1"/>
    <property type="match status" value="1"/>
</dbReference>
<feature type="domain" description="Reverse transcriptase/retrotransposon-derived protein RNase H-like" evidence="2">
    <location>
        <begin position="247"/>
        <end position="305"/>
    </location>
</feature>
<dbReference type="InterPro" id="IPR041577">
    <property type="entry name" value="RT_RNaseH_2"/>
</dbReference>
<reference evidence="3" key="1">
    <citation type="submission" date="2019-08" db="EMBL/GenBank/DDBJ databases">
        <title>The genome of the North American firefly Photinus pyralis.</title>
        <authorList>
            <consortium name="Photinus pyralis genome working group"/>
            <person name="Fallon T.R."/>
            <person name="Sander Lower S.E."/>
            <person name="Weng J.-K."/>
        </authorList>
    </citation>
    <scope>NUCLEOTIDE SEQUENCE</scope>
    <source>
        <strain evidence="3">TRF0915ILg1</strain>
        <tissue evidence="3">Whole body</tissue>
    </source>
</reference>
<dbReference type="AlphaFoldDB" id="A0A8K0C9Q8"/>
<protein>
    <recommendedName>
        <fullName evidence="2">Reverse transcriptase/retrotransposon-derived protein RNase H-like domain-containing protein</fullName>
    </recommendedName>
</protein>
<evidence type="ECO:0000313" key="4">
    <source>
        <dbReference type="Proteomes" id="UP000801492"/>
    </source>
</evidence>
<comment type="caution">
    <text evidence="3">The sequence shown here is derived from an EMBL/GenBank/DDBJ whole genome shotgun (WGS) entry which is preliminary data.</text>
</comment>
<dbReference type="GO" id="GO:0003824">
    <property type="term" value="F:catalytic activity"/>
    <property type="evidence" value="ECO:0007669"/>
    <property type="project" value="UniProtKB-KW"/>
</dbReference>
<dbReference type="InterPro" id="IPR050951">
    <property type="entry name" value="Retrovirus_Pol_polyprotein"/>
</dbReference>